<dbReference type="AlphaFoldDB" id="A0A0C3AMG9"/>
<evidence type="ECO:0000313" key="4">
    <source>
        <dbReference type="Proteomes" id="UP000054097"/>
    </source>
</evidence>
<sequence length="319" mass="35229">MNSSPISPHDPASKETFESEFRAVAEPLYDSLPGRTKEWTELFQIFATVNDCRHVVHESHQEMQIDNQNLEARLHAALNDIKHLTERCQNAETAVLQMRAIQQVKSENATGHEIQRLEQRLTGLEELVRAGIAEQTSHTQTIINHVDGKNGHMSAKPAQVPPVSSEDSITTSTPFQPYKNIATPTSMRTPHSPLPMTNHASPTLPRLGQIPISSNPARDTPPSRSTSRIPMHRSRLSTSSSENDPISITSGLGAHGLPKPPQPQSSSFLRLETDNDIWVSLKRPLERSNGADALGSVHKRARTGPTVMVTHPQPSSYMK</sequence>
<evidence type="ECO:0000313" key="3">
    <source>
        <dbReference type="EMBL" id="KIM21214.1"/>
    </source>
</evidence>
<evidence type="ECO:0000256" key="1">
    <source>
        <dbReference type="SAM" id="Coils"/>
    </source>
</evidence>
<accession>A0A0C3AMG9</accession>
<name>A0A0C3AMG9_SERVB</name>
<feature type="compositionally biased region" description="Polar residues" evidence="2">
    <location>
        <begin position="165"/>
        <end position="175"/>
    </location>
</feature>
<dbReference type="EMBL" id="KN824389">
    <property type="protein sequence ID" value="KIM21214.1"/>
    <property type="molecule type" value="Genomic_DNA"/>
</dbReference>
<feature type="compositionally biased region" description="Polar residues" evidence="2">
    <location>
        <begin position="211"/>
        <end position="228"/>
    </location>
</feature>
<reference evidence="4" key="2">
    <citation type="submission" date="2015-01" db="EMBL/GenBank/DDBJ databases">
        <title>Evolutionary Origins and Diversification of the Mycorrhizal Mutualists.</title>
        <authorList>
            <consortium name="DOE Joint Genome Institute"/>
            <consortium name="Mycorrhizal Genomics Consortium"/>
            <person name="Kohler A."/>
            <person name="Kuo A."/>
            <person name="Nagy L.G."/>
            <person name="Floudas D."/>
            <person name="Copeland A."/>
            <person name="Barry K.W."/>
            <person name="Cichocki N."/>
            <person name="Veneault-Fourrey C."/>
            <person name="LaButti K."/>
            <person name="Lindquist E.A."/>
            <person name="Lipzen A."/>
            <person name="Lundell T."/>
            <person name="Morin E."/>
            <person name="Murat C."/>
            <person name="Riley R."/>
            <person name="Ohm R."/>
            <person name="Sun H."/>
            <person name="Tunlid A."/>
            <person name="Henrissat B."/>
            <person name="Grigoriev I.V."/>
            <person name="Hibbett D.S."/>
            <person name="Martin F."/>
        </authorList>
    </citation>
    <scope>NUCLEOTIDE SEQUENCE [LARGE SCALE GENOMIC DNA]</scope>
    <source>
        <strain evidence="4">MAFF 305830</strain>
    </source>
</reference>
<proteinExistence type="predicted"/>
<feature type="coiled-coil region" evidence="1">
    <location>
        <begin position="60"/>
        <end position="134"/>
    </location>
</feature>
<gene>
    <name evidence="3" type="ORF">M408DRAFT_29723</name>
</gene>
<feature type="region of interest" description="Disordered" evidence="2">
    <location>
        <begin position="147"/>
        <end position="267"/>
    </location>
</feature>
<evidence type="ECO:0000256" key="2">
    <source>
        <dbReference type="SAM" id="MobiDB-lite"/>
    </source>
</evidence>
<protein>
    <submittedName>
        <fullName evidence="3">Uncharacterized protein</fullName>
    </submittedName>
</protein>
<organism evidence="3 4">
    <name type="scientific">Serendipita vermifera MAFF 305830</name>
    <dbReference type="NCBI Taxonomy" id="933852"/>
    <lineage>
        <taxon>Eukaryota</taxon>
        <taxon>Fungi</taxon>
        <taxon>Dikarya</taxon>
        <taxon>Basidiomycota</taxon>
        <taxon>Agaricomycotina</taxon>
        <taxon>Agaricomycetes</taxon>
        <taxon>Sebacinales</taxon>
        <taxon>Serendipitaceae</taxon>
        <taxon>Serendipita</taxon>
    </lineage>
</organism>
<dbReference type="HOGENOM" id="CLU_994545_0_0_1"/>
<dbReference type="Proteomes" id="UP000054097">
    <property type="component" value="Unassembled WGS sequence"/>
</dbReference>
<keyword evidence="1" id="KW-0175">Coiled coil</keyword>
<reference evidence="3 4" key="1">
    <citation type="submission" date="2014-04" db="EMBL/GenBank/DDBJ databases">
        <authorList>
            <consortium name="DOE Joint Genome Institute"/>
            <person name="Kuo A."/>
            <person name="Zuccaro A."/>
            <person name="Kohler A."/>
            <person name="Nagy L.G."/>
            <person name="Floudas D."/>
            <person name="Copeland A."/>
            <person name="Barry K.W."/>
            <person name="Cichocki N."/>
            <person name="Veneault-Fourrey C."/>
            <person name="LaButti K."/>
            <person name="Lindquist E.A."/>
            <person name="Lipzen A."/>
            <person name="Lundell T."/>
            <person name="Morin E."/>
            <person name="Murat C."/>
            <person name="Sun H."/>
            <person name="Tunlid A."/>
            <person name="Henrissat B."/>
            <person name="Grigoriev I.V."/>
            <person name="Hibbett D.S."/>
            <person name="Martin F."/>
            <person name="Nordberg H.P."/>
            <person name="Cantor M.N."/>
            <person name="Hua S.X."/>
        </authorList>
    </citation>
    <scope>NUCLEOTIDE SEQUENCE [LARGE SCALE GENOMIC DNA]</scope>
    <source>
        <strain evidence="3 4">MAFF 305830</strain>
    </source>
</reference>
<keyword evidence="4" id="KW-1185">Reference proteome</keyword>
<feature type="compositionally biased region" description="Polar residues" evidence="2">
    <location>
        <begin position="236"/>
        <end position="250"/>
    </location>
</feature>